<dbReference type="AlphaFoldDB" id="M0C284"/>
<proteinExistence type="predicted"/>
<sequence length="95" mass="9922">MLVVVPTAFSWIQHGLIGGWVLAPGYQRPVAEAMAAAGNSAAIAKVLQITRTAQCLQCYSSSSSLGYIITALGSAVCMLSALTLSNENPNPRNRA</sequence>
<gene>
    <name evidence="1" type="ORF">C476_15655</name>
</gene>
<dbReference type="STRING" id="1230457.C476_15655"/>
<comment type="caution">
    <text evidence="1">The sequence shown here is derived from an EMBL/GenBank/DDBJ whole genome shotgun (WGS) entry which is preliminary data.</text>
</comment>
<dbReference type="eggNOG" id="arCOG04540">
    <property type="taxonomic scope" value="Archaea"/>
</dbReference>
<dbReference type="Proteomes" id="UP000011615">
    <property type="component" value="Unassembled WGS sequence"/>
</dbReference>
<protein>
    <submittedName>
        <fullName evidence="1">BCCT transporter</fullName>
    </submittedName>
</protein>
<dbReference type="PATRIC" id="fig|1230457.4.peg.3142"/>
<accession>M0C284</accession>
<evidence type="ECO:0000313" key="1">
    <source>
        <dbReference type="EMBL" id="ELZ17401.1"/>
    </source>
</evidence>
<organism evidence="1 2">
    <name type="scientific">Natrinema limicola JCM 13563</name>
    <dbReference type="NCBI Taxonomy" id="1230457"/>
    <lineage>
        <taxon>Archaea</taxon>
        <taxon>Methanobacteriati</taxon>
        <taxon>Methanobacteriota</taxon>
        <taxon>Stenosarchaea group</taxon>
        <taxon>Halobacteria</taxon>
        <taxon>Halobacteriales</taxon>
        <taxon>Natrialbaceae</taxon>
        <taxon>Natrinema</taxon>
    </lineage>
</organism>
<dbReference type="EMBL" id="AOIT01000065">
    <property type="protein sequence ID" value="ELZ17401.1"/>
    <property type="molecule type" value="Genomic_DNA"/>
</dbReference>
<reference evidence="1 2" key="1">
    <citation type="journal article" date="2014" name="PLoS Genet.">
        <title>Phylogenetically driven sequencing of extremely halophilic archaea reveals strategies for static and dynamic osmo-response.</title>
        <authorList>
            <person name="Becker E.A."/>
            <person name="Seitzer P.M."/>
            <person name="Tritt A."/>
            <person name="Larsen D."/>
            <person name="Krusor M."/>
            <person name="Yao A.I."/>
            <person name="Wu D."/>
            <person name="Madern D."/>
            <person name="Eisen J.A."/>
            <person name="Darling A.E."/>
            <person name="Facciotti M.T."/>
        </authorList>
    </citation>
    <scope>NUCLEOTIDE SEQUENCE [LARGE SCALE GENOMIC DNA]</scope>
    <source>
        <strain evidence="1 2">JCM 13563</strain>
    </source>
</reference>
<name>M0C284_9EURY</name>
<keyword evidence="2" id="KW-1185">Reference proteome</keyword>
<evidence type="ECO:0000313" key="2">
    <source>
        <dbReference type="Proteomes" id="UP000011615"/>
    </source>
</evidence>